<evidence type="ECO:0000313" key="1">
    <source>
        <dbReference type="EMBL" id="MDC7684006.1"/>
    </source>
</evidence>
<organism evidence="1 2">
    <name type="scientific">Asticcacaulis aquaticus</name>
    <dbReference type="NCBI Taxonomy" id="2984212"/>
    <lineage>
        <taxon>Bacteria</taxon>
        <taxon>Pseudomonadati</taxon>
        <taxon>Pseudomonadota</taxon>
        <taxon>Alphaproteobacteria</taxon>
        <taxon>Caulobacterales</taxon>
        <taxon>Caulobacteraceae</taxon>
        <taxon>Asticcacaulis</taxon>
    </lineage>
</organism>
<accession>A0ABT5HX45</accession>
<dbReference type="EMBL" id="JAQQKX010000009">
    <property type="protein sequence ID" value="MDC7684006.1"/>
    <property type="molecule type" value="Genomic_DNA"/>
</dbReference>
<name>A0ABT5HX45_9CAUL</name>
<reference evidence="1 2" key="1">
    <citation type="submission" date="2023-01" db="EMBL/GenBank/DDBJ databases">
        <title>Novel species of the genus Asticcacaulis isolated from rivers.</title>
        <authorList>
            <person name="Lu H."/>
        </authorList>
    </citation>
    <scope>NUCLEOTIDE SEQUENCE [LARGE SCALE GENOMIC DNA]</scope>
    <source>
        <strain evidence="1 2">BYS171W</strain>
    </source>
</reference>
<keyword evidence="2" id="KW-1185">Reference proteome</keyword>
<dbReference type="RefSeq" id="WP_272748463.1">
    <property type="nucleotide sequence ID" value="NZ_JAQQKX010000009.1"/>
</dbReference>
<gene>
    <name evidence="1" type="ORF">PQU92_12020</name>
</gene>
<comment type="caution">
    <text evidence="1">The sequence shown here is derived from an EMBL/GenBank/DDBJ whole genome shotgun (WGS) entry which is preliminary data.</text>
</comment>
<protein>
    <submittedName>
        <fullName evidence="1">Uncharacterized protein</fullName>
    </submittedName>
</protein>
<proteinExistence type="predicted"/>
<dbReference type="Proteomes" id="UP001214854">
    <property type="component" value="Unassembled WGS sequence"/>
</dbReference>
<sequence>MEFEELIELARDSYVGQFVNFADTQLKTYPEGTPEIKVMVAEDSGLYRGLYCADFITVDPEESEAPRIIELAPEEEVTFEPIEVTLGEMEMTVEALSWHDMNLTLVDAPMPHEGGGVQGIEAWFETWFDPEDVNVDLDSRFSGHIHSLIIDGDNLHVDFGTAPVQALIDLLLLIEMNGCAGVKVF</sequence>
<evidence type="ECO:0000313" key="2">
    <source>
        <dbReference type="Proteomes" id="UP001214854"/>
    </source>
</evidence>